<dbReference type="Gene3D" id="1.10.260.50">
    <property type="match status" value="1"/>
</dbReference>
<reference evidence="11 12" key="1">
    <citation type="submission" date="2020-06" db="EMBL/GenBank/DDBJ databases">
        <title>NJ-3-1, isolated from saline soil.</title>
        <authorList>
            <person name="Cui H.L."/>
            <person name="Shi X."/>
        </authorList>
    </citation>
    <scope>NUCLEOTIDE SEQUENCE [LARGE SCALE GENOMIC DNA]</scope>
    <source>
        <strain evidence="11 12">NJ-3-1</strain>
    </source>
</reference>
<dbReference type="InterPro" id="IPR020578">
    <property type="entry name" value="Aminotrans_V_PyrdxlP_BS"/>
</dbReference>
<organism evidence="11 12">
    <name type="scientific">Halorarum salinum</name>
    <dbReference type="NCBI Taxonomy" id="2743089"/>
    <lineage>
        <taxon>Archaea</taxon>
        <taxon>Methanobacteriati</taxon>
        <taxon>Methanobacteriota</taxon>
        <taxon>Stenosarchaea group</taxon>
        <taxon>Halobacteria</taxon>
        <taxon>Halobacteriales</taxon>
        <taxon>Haloferacaceae</taxon>
        <taxon>Halorarum</taxon>
    </lineage>
</organism>
<dbReference type="Gene3D" id="3.90.1150.10">
    <property type="entry name" value="Aspartate Aminotransferase, domain 1"/>
    <property type="match status" value="1"/>
</dbReference>
<keyword evidence="8" id="KW-0411">Iron-sulfur</keyword>
<comment type="similarity">
    <text evidence="2">Belongs to the class-V pyridoxal-phosphate-dependent aminotransferase family. NifS/IscS subfamily.</text>
</comment>
<dbReference type="InterPro" id="IPR015424">
    <property type="entry name" value="PyrdxlP-dep_Trfase"/>
</dbReference>
<dbReference type="GO" id="GO:0046872">
    <property type="term" value="F:metal ion binding"/>
    <property type="evidence" value="ECO:0007669"/>
    <property type="project" value="UniProtKB-KW"/>
</dbReference>
<dbReference type="PIRSF" id="PIRSF005572">
    <property type="entry name" value="NifS"/>
    <property type="match status" value="1"/>
</dbReference>
<dbReference type="OrthoDB" id="9577at2157"/>
<evidence type="ECO:0000259" key="10">
    <source>
        <dbReference type="Pfam" id="PF00266"/>
    </source>
</evidence>
<dbReference type="InterPro" id="IPR015422">
    <property type="entry name" value="PyrdxlP-dep_Trfase_small"/>
</dbReference>
<dbReference type="InterPro" id="IPR016454">
    <property type="entry name" value="Cysteine_dSase"/>
</dbReference>
<evidence type="ECO:0000256" key="8">
    <source>
        <dbReference type="ARBA" id="ARBA00023014"/>
    </source>
</evidence>
<dbReference type="InterPro" id="IPR000192">
    <property type="entry name" value="Aminotrans_V_dom"/>
</dbReference>
<name>A0A7D5Q9Y9_9EURY</name>
<evidence type="ECO:0000256" key="6">
    <source>
        <dbReference type="ARBA" id="ARBA00022898"/>
    </source>
</evidence>
<dbReference type="AlphaFoldDB" id="A0A7D5Q9Y9"/>
<feature type="domain" description="Aminotransferase class V" evidence="10">
    <location>
        <begin position="10"/>
        <end position="376"/>
    </location>
</feature>
<dbReference type="Pfam" id="PF00266">
    <property type="entry name" value="Aminotran_5"/>
    <property type="match status" value="1"/>
</dbReference>
<dbReference type="FunFam" id="3.40.640.10:FF:000003">
    <property type="entry name" value="Cysteine desulfurase IscS"/>
    <property type="match status" value="1"/>
</dbReference>
<dbReference type="GO" id="GO:0051536">
    <property type="term" value="F:iron-sulfur cluster binding"/>
    <property type="evidence" value="ECO:0007669"/>
    <property type="project" value="UniProtKB-KW"/>
</dbReference>
<evidence type="ECO:0000256" key="4">
    <source>
        <dbReference type="ARBA" id="ARBA00022679"/>
    </source>
</evidence>
<accession>A0A7D5Q9Y9</accession>
<sequence>MSTGDTDQAIYLDHHATTPVDERVVESMQPYFTEQFGNPASDDHLFGAKAKQGVEQARERIADAINCRKEEIIFTSGATESDNLAIRGAAEHAKKHDKGNHLITTAIEHEAVLETCETLEDDGFDVTYLPVDEEGCVDPTAVEDAIREETILVSVMAANNEIGIVQPIAEIGQLAKDNQVLFHTDAVQAIGYLPVDVAEMGIDLMSVSAHKIYGPKGVGALYVRRRRPKVKLQPLLHGGGHERGWRSGTLNVPAIVGFGKAMQLADQEQEDRTQHVDELTSYMWDRISDELDDIVLNGSEELRLPNNLNISFLGVENKALVKSLQPDVAVSAGSACTTGKVEASHVLQALGGDEDRWHSAIRFGVGKDNTTEEIQHVTDRVIESVTRLRKLQIK</sequence>
<gene>
    <name evidence="11" type="ORF">HUG12_09890</name>
</gene>
<dbReference type="PANTHER" id="PTHR11601">
    <property type="entry name" value="CYSTEINE DESULFURYLASE FAMILY MEMBER"/>
    <property type="match status" value="1"/>
</dbReference>
<keyword evidence="12" id="KW-1185">Reference proteome</keyword>
<comment type="cofactor">
    <cofactor evidence="1 9">
        <name>pyridoxal 5'-phosphate</name>
        <dbReference type="ChEBI" id="CHEBI:597326"/>
    </cofactor>
</comment>
<evidence type="ECO:0000313" key="12">
    <source>
        <dbReference type="Proteomes" id="UP000509626"/>
    </source>
</evidence>
<evidence type="ECO:0000256" key="7">
    <source>
        <dbReference type="ARBA" id="ARBA00023004"/>
    </source>
</evidence>
<dbReference type="EMBL" id="CP058579">
    <property type="protein sequence ID" value="QLG62017.1"/>
    <property type="molecule type" value="Genomic_DNA"/>
</dbReference>
<keyword evidence="7" id="KW-0408">Iron</keyword>
<dbReference type="Gene3D" id="3.40.640.10">
    <property type="entry name" value="Type I PLP-dependent aspartate aminotransferase-like (Major domain)"/>
    <property type="match status" value="1"/>
</dbReference>
<dbReference type="GeneID" id="56037771"/>
<dbReference type="PROSITE" id="PS00595">
    <property type="entry name" value="AA_TRANSFER_CLASS_5"/>
    <property type="match status" value="1"/>
</dbReference>
<proteinExistence type="inferred from homology"/>
<evidence type="ECO:0000256" key="2">
    <source>
        <dbReference type="ARBA" id="ARBA00006490"/>
    </source>
</evidence>
<evidence type="ECO:0000256" key="3">
    <source>
        <dbReference type="ARBA" id="ARBA00012239"/>
    </source>
</evidence>
<keyword evidence="6" id="KW-0663">Pyridoxal phosphate</keyword>
<dbReference type="NCBIfam" id="NF002806">
    <property type="entry name" value="PRK02948.1"/>
    <property type="match status" value="1"/>
</dbReference>
<evidence type="ECO:0000256" key="9">
    <source>
        <dbReference type="RuleBase" id="RU004504"/>
    </source>
</evidence>
<dbReference type="EC" id="2.8.1.7" evidence="3"/>
<evidence type="ECO:0000313" key="11">
    <source>
        <dbReference type="EMBL" id="QLG62017.1"/>
    </source>
</evidence>
<protein>
    <recommendedName>
        <fullName evidence="3">cysteine desulfurase</fullName>
        <ecNumber evidence="3">2.8.1.7</ecNumber>
    </recommendedName>
</protein>
<dbReference type="GO" id="GO:0031071">
    <property type="term" value="F:cysteine desulfurase activity"/>
    <property type="evidence" value="ECO:0007669"/>
    <property type="project" value="UniProtKB-EC"/>
</dbReference>
<evidence type="ECO:0000256" key="5">
    <source>
        <dbReference type="ARBA" id="ARBA00022723"/>
    </source>
</evidence>
<dbReference type="RefSeq" id="WP_179268602.1">
    <property type="nucleotide sequence ID" value="NZ_CP058579.1"/>
</dbReference>
<dbReference type="SUPFAM" id="SSF53383">
    <property type="entry name" value="PLP-dependent transferases"/>
    <property type="match status" value="1"/>
</dbReference>
<keyword evidence="4" id="KW-0808">Transferase</keyword>
<dbReference type="InterPro" id="IPR015421">
    <property type="entry name" value="PyrdxlP-dep_Trfase_major"/>
</dbReference>
<dbReference type="KEGG" id="halu:HUG12_09890"/>
<dbReference type="Proteomes" id="UP000509626">
    <property type="component" value="Chromosome"/>
</dbReference>
<dbReference type="PANTHER" id="PTHR11601:SF34">
    <property type="entry name" value="CYSTEINE DESULFURASE"/>
    <property type="match status" value="1"/>
</dbReference>
<evidence type="ECO:0000256" key="1">
    <source>
        <dbReference type="ARBA" id="ARBA00001933"/>
    </source>
</evidence>
<keyword evidence="5" id="KW-0479">Metal-binding</keyword>